<evidence type="ECO:0000313" key="1">
    <source>
        <dbReference type="EMBL" id="AFD08773.1"/>
    </source>
</evidence>
<dbReference type="AlphaFoldDB" id="H8KMH8"/>
<gene>
    <name evidence="1" type="ordered locus">Solca_3773</name>
</gene>
<dbReference type="EMBL" id="CP003349">
    <property type="protein sequence ID" value="AFD08773.1"/>
    <property type="molecule type" value="Genomic_DNA"/>
</dbReference>
<sequence>MKRIYGLVFLLIVLIKPLLIQAQETERIYMLSGVMETAAGFRLLTDHTFEYFFSYGAADKWGKGTWKRVDSLIIFTSYHQQPEQDFILKEAKKTKNDFLQITVADSIHNPYRYVACLLNDNERSTNENGIVTYPADSARYLRMYHPIFSIRLTTINLPKDKNDFIIGPSCDLSEVFFNNLVFTASPNEITSTILPGSPDQPIGSKTFHFKAEQ</sequence>
<dbReference type="Proteomes" id="UP000007590">
    <property type="component" value="Chromosome"/>
</dbReference>
<proteinExistence type="predicted"/>
<dbReference type="HOGENOM" id="CLU_1293610_0_0_10"/>
<name>H8KMH8_SOLCM</name>
<dbReference type="KEGG" id="scn:Solca_3773"/>
<dbReference type="OrthoDB" id="9812708at2"/>
<organism evidence="1 2">
    <name type="scientific">Solitalea canadensis (strain ATCC 29591 / DSM 3403 / JCM 21819 / LMG 8368 / NBRC 15130 / NCIMB 12057 / USAM 9D)</name>
    <name type="common">Flexibacter canadensis</name>
    <dbReference type="NCBI Taxonomy" id="929556"/>
    <lineage>
        <taxon>Bacteria</taxon>
        <taxon>Pseudomonadati</taxon>
        <taxon>Bacteroidota</taxon>
        <taxon>Sphingobacteriia</taxon>
        <taxon>Sphingobacteriales</taxon>
        <taxon>Sphingobacteriaceae</taxon>
        <taxon>Solitalea</taxon>
    </lineage>
</organism>
<dbReference type="STRING" id="929556.Solca_3773"/>
<dbReference type="eggNOG" id="ENOG5033BZ6">
    <property type="taxonomic scope" value="Bacteria"/>
</dbReference>
<dbReference type="RefSeq" id="WP_014681996.1">
    <property type="nucleotide sequence ID" value="NC_017770.1"/>
</dbReference>
<evidence type="ECO:0000313" key="2">
    <source>
        <dbReference type="Proteomes" id="UP000007590"/>
    </source>
</evidence>
<keyword evidence="2" id="KW-1185">Reference proteome</keyword>
<protein>
    <submittedName>
        <fullName evidence="1">Uncharacterized protein</fullName>
    </submittedName>
</protein>
<accession>H8KMH8</accession>
<reference evidence="1" key="1">
    <citation type="submission" date="2012-02" db="EMBL/GenBank/DDBJ databases">
        <title>The complete genome of Solitalea canadensis DSM 3403.</title>
        <authorList>
            <consortium name="US DOE Joint Genome Institute (JGI-PGF)"/>
            <person name="Lucas S."/>
            <person name="Copeland A."/>
            <person name="Lapidus A."/>
            <person name="Glavina del Rio T."/>
            <person name="Dalin E."/>
            <person name="Tice H."/>
            <person name="Bruce D."/>
            <person name="Goodwin L."/>
            <person name="Pitluck S."/>
            <person name="Peters L."/>
            <person name="Ovchinnikova G."/>
            <person name="Lu M."/>
            <person name="Kyrpides N."/>
            <person name="Mavromatis K."/>
            <person name="Ivanova N."/>
            <person name="Brettin T."/>
            <person name="Detter J.C."/>
            <person name="Han C."/>
            <person name="Larimer F."/>
            <person name="Land M."/>
            <person name="Hauser L."/>
            <person name="Markowitz V."/>
            <person name="Cheng J.-F."/>
            <person name="Hugenholtz P."/>
            <person name="Woyke T."/>
            <person name="Wu D."/>
            <person name="Spring S."/>
            <person name="Schroeder M."/>
            <person name="Kopitz M."/>
            <person name="Brambilla E."/>
            <person name="Klenk H.-P."/>
            <person name="Eisen J.A."/>
        </authorList>
    </citation>
    <scope>NUCLEOTIDE SEQUENCE</scope>
    <source>
        <strain evidence="1">DSM 3403</strain>
    </source>
</reference>